<name>A0A7J8F941_MOLMO</name>
<organism evidence="1 2">
    <name type="scientific">Molossus molossus</name>
    <name type="common">Pallas' mastiff bat</name>
    <name type="synonym">Vespertilio molossus</name>
    <dbReference type="NCBI Taxonomy" id="27622"/>
    <lineage>
        <taxon>Eukaryota</taxon>
        <taxon>Metazoa</taxon>
        <taxon>Chordata</taxon>
        <taxon>Craniata</taxon>
        <taxon>Vertebrata</taxon>
        <taxon>Euteleostomi</taxon>
        <taxon>Mammalia</taxon>
        <taxon>Eutheria</taxon>
        <taxon>Laurasiatheria</taxon>
        <taxon>Chiroptera</taxon>
        <taxon>Yangochiroptera</taxon>
        <taxon>Molossidae</taxon>
        <taxon>Molossus</taxon>
    </lineage>
</organism>
<reference evidence="1 2" key="1">
    <citation type="journal article" date="2020" name="Nature">
        <title>Six reference-quality genomes reveal evolution of bat adaptations.</title>
        <authorList>
            <person name="Jebb D."/>
            <person name="Huang Z."/>
            <person name="Pippel M."/>
            <person name="Hughes G.M."/>
            <person name="Lavrichenko K."/>
            <person name="Devanna P."/>
            <person name="Winkler S."/>
            <person name="Jermiin L.S."/>
            <person name="Skirmuntt E.C."/>
            <person name="Katzourakis A."/>
            <person name="Burkitt-Gray L."/>
            <person name="Ray D.A."/>
            <person name="Sullivan K.A.M."/>
            <person name="Roscito J.G."/>
            <person name="Kirilenko B.M."/>
            <person name="Davalos L.M."/>
            <person name="Corthals A.P."/>
            <person name="Power M.L."/>
            <person name="Jones G."/>
            <person name="Ransome R.D."/>
            <person name="Dechmann D.K.N."/>
            <person name="Locatelli A.G."/>
            <person name="Puechmaille S.J."/>
            <person name="Fedrigo O."/>
            <person name="Jarvis E.D."/>
            <person name="Hiller M."/>
            <person name="Vernes S.C."/>
            <person name="Myers E.W."/>
            <person name="Teeling E.C."/>
        </authorList>
    </citation>
    <scope>NUCLEOTIDE SEQUENCE [LARGE SCALE GENOMIC DNA]</scope>
    <source>
        <strain evidence="1">MMolMol1</strain>
        <tissue evidence="1">Muscle</tissue>
    </source>
</reference>
<dbReference type="EMBL" id="JACASF010000012">
    <property type="protein sequence ID" value="KAF6444213.1"/>
    <property type="molecule type" value="Genomic_DNA"/>
</dbReference>
<sequence>MFPFVAIKCFLQKLPGLAILHEIVKQLEYLKSGFALMHEFSSQEKQQGSQFWGRWGHPSGGIHPKLVLPVGQEDGDTNFSSSWGMTATSLIYNSRQLQGERIDQSKATTSDKVVVFAQLSVLKRTEAPQELEVFLLIQHWILGTGNGGRHSARVATTMLPQTQPSSWVSGEMGQMGKNISSSFVLGFVLE</sequence>
<accession>A0A7J8F941</accession>
<gene>
    <name evidence="1" type="ORF">HJG59_008522</name>
</gene>
<dbReference type="InParanoid" id="A0A7J8F941"/>
<dbReference type="AlphaFoldDB" id="A0A7J8F941"/>
<evidence type="ECO:0000313" key="2">
    <source>
        <dbReference type="Proteomes" id="UP000550707"/>
    </source>
</evidence>
<dbReference type="Proteomes" id="UP000550707">
    <property type="component" value="Unassembled WGS sequence"/>
</dbReference>
<protein>
    <submittedName>
        <fullName evidence="1">Uncharacterized protein</fullName>
    </submittedName>
</protein>
<comment type="caution">
    <text evidence="1">The sequence shown here is derived from an EMBL/GenBank/DDBJ whole genome shotgun (WGS) entry which is preliminary data.</text>
</comment>
<keyword evidence="2" id="KW-1185">Reference proteome</keyword>
<evidence type="ECO:0000313" key="1">
    <source>
        <dbReference type="EMBL" id="KAF6444213.1"/>
    </source>
</evidence>
<proteinExistence type="predicted"/>